<dbReference type="SUPFAM" id="SSF57850">
    <property type="entry name" value="RING/U-box"/>
    <property type="match status" value="2"/>
</dbReference>
<keyword evidence="5" id="KW-0677">Repeat</keyword>
<dbReference type="CDD" id="cd20335">
    <property type="entry name" value="BRcat_RBR"/>
    <property type="match status" value="1"/>
</dbReference>
<evidence type="ECO:0000256" key="8">
    <source>
        <dbReference type="ARBA" id="ARBA00022833"/>
    </source>
</evidence>
<proteinExistence type="predicted"/>
<evidence type="ECO:0000256" key="6">
    <source>
        <dbReference type="ARBA" id="ARBA00022771"/>
    </source>
</evidence>
<evidence type="ECO:0000256" key="7">
    <source>
        <dbReference type="ARBA" id="ARBA00022786"/>
    </source>
</evidence>
<feature type="domain" description="RING-type" evidence="10">
    <location>
        <begin position="479"/>
        <end position="522"/>
    </location>
</feature>
<evidence type="ECO:0000256" key="1">
    <source>
        <dbReference type="ARBA" id="ARBA00001798"/>
    </source>
</evidence>
<dbReference type="EMBL" id="MTYJ01000032">
    <property type="protein sequence ID" value="OQV20280.1"/>
    <property type="molecule type" value="Genomic_DNA"/>
</dbReference>
<name>A0A1W0WYI9_HYPEX</name>
<evidence type="ECO:0000256" key="4">
    <source>
        <dbReference type="ARBA" id="ARBA00022723"/>
    </source>
</evidence>
<evidence type="ECO:0000256" key="9">
    <source>
        <dbReference type="PROSITE-ProRule" id="PRU00175"/>
    </source>
</evidence>
<dbReference type="InterPro" id="IPR031127">
    <property type="entry name" value="E3_UB_ligase_RBR"/>
</dbReference>
<dbReference type="PROSITE" id="PS50089">
    <property type="entry name" value="ZF_RING_2"/>
    <property type="match status" value="1"/>
</dbReference>
<evidence type="ECO:0000256" key="5">
    <source>
        <dbReference type="ARBA" id="ARBA00022737"/>
    </source>
</evidence>
<keyword evidence="7" id="KW-0833">Ubl conjugation pathway</keyword>
<dbReference type="GO" id="GO:0061630">
    <property type="term" value="F:ubiquitin protein ligase activity"/>
    <property type="evidence" value="ECO:0007669"/>
    <property type="project" value="UniProtKB-EC"/>
</dbReference>
<dbReference type="Gene3D" id="1.20.120.1750">
    <property type="match status" value="1"/>
</dbReference>
<reference evidence="13" key="1">
    <citation type="submission" date="2017-01" db="EMBL/GenBank/DDBJ databases">
        <title>Comparative genomics of anhydrobiosis in the tardigrade Hypsibius dujardini.</title>
        <authorList>
            <person name="Yoshida Y."/>
            <person name="Koutsovoulos G."/>
            <person name="Laetsch D."/>
            <person name="Stevens L."/>
            <person name="Kumar S."/>
            <person name="Horikawa D."/>
            <person name="Ishino K."/>
            <person name="Komine S."/>
            <person name="Tomita M."/>
            <person name="Blaxter M."/>
            <person name="Arakawa K."/>
        </authorList>
    </citation>
    <scope>NUCLEOTIDE SEQUENCE [LARGE SCALE GENOMIC DNA]</scope>
    <source>
        <strain evidence="13">Z151</strain>
    </source>
</reference>
<feature type="domain" description="RING-type" evidence="11">
    <location>
        <begin position="475"/>
        <end position="699"/>
    </location>
</feature>
<dbReference type="InterPro" id="IPR002867">
    <property type="entry name" value="IBR_dom"/>
</dbReference>
<keyword evidence="4" id="KW-0479">Metal-binding</keyword>
<dbReference type="InterPro" id="IPR044066">
    <property type="entry name" value="TRIAD_supradom"/>
</dbReference>
<evidence type="ECO:0000256" key="3">
    <source>
        <dbReference type="ARBA" id="ARBA00022679"/>
    </source>
</evidence>
<dbReference type="InterPro" id="IPR001841">
    <property type="entry name" value="Znf_RING"/>
</dbReference>
<dbReference type="GO" id="GO:0016567">
    <property type="term" value="P:protein ubiquitination"/>
    <property type="evidence" value="ECO:0007669"/>
    <property type="project" value="InterPro"/>
</dbReference>
<dbReference type="Pfam" id="PF26200">
    <property type="entry name" value="Rcat_RNF216"/>
    <property type="match status" value="1"/>
</dbReference>
<dbReference type="Proteomes" id="UP000192578">
    <property type="component" value="Unassembled WGS sequence"/>
</dbReference>
<gene>
    <name evidence="12" type="ORF">BV898_05831</name>
</gene>
<dbReference type="Gene3D" id="3.30.40.10">
    <property type="entry name" value="Zinc/RING finger domain, C3HC4 (zinc finger)"/>
    <property type="match status" value="1"/>
</dbReference>
<accession>A0A1W0WYI9</accession>
<keyword evidence="13" id="KW-1185">Reference proteome</keyword>
<dbReference type="EC" id="2.3.2.31" evidence="2"/>
<dbReference type="PANTHER" id="PTHR11685">
    <property type="entry name" value="RBR FAMILY RING FINGER AND IBR DOMAIN-CONTAINING"/>
    <property type="match status" value="1"/>
</dbReference>
<dbReference type="InterPro" id="IPR013083">
    <property type="entry name" value="Znf_RING/FYVE/PHD"/>
</dbReference>
<dbReference type="Pfam" id="PF01485">
    <property type="entry name" value="IBR"/>
    <property type="match status" value="1"/>
</dbReference>
<protein>
    <recommendedName>
        <fullName evidence="2">RBR-type E3 ubiquitin transferase</fullName>
        <ecNumber evidence="2">2.3.2.31</ecNumber>
    </recommendedName>
</protein>
<evidence type="ECO:0000313" key="12">
    <source>
        <dbReference type="EMBL" id="OQV20280.1"/>
    </source>
</evidence>
<keyword evidence="3" id="KW-0808">Transferase</keyword>
<organism evidence="12 13">
    <name type="scientific">Hypsibius exemplaris</name>
    <name type="common">Freshwater tardigrade</name>
    <dbReference type="NCBI Taxonomy" id="2072580"/>
    <lineage>
        <taxon>Eukaryota</taxon>
        <taxon>Metazoa</taxon>
        <taxon>Ecdysozoa</taxon>
        <taxon>Tardigrada</taxon>
        <taxon>Eutardigrada</taxon>
        <taxon>Parachela</taxon>
        <taxon>Hypsibioidea</taxon>
        <taxon>Hypsibiidae</taxon>
        <taxon>Hypsibius</taxon>
    </lineage>
</organism>
<comment type="caution">
    <text evidence="12">The sequence shown here is derived from an EMBL/GenBank/DDBJ whole genome shotgun (WGS) entry which is preliminary data.</text>
</comment>
<dbReference type="CDD" id="cd20336">
    <property type="entry name" value="Rcat_RBR"/>
    <property type="match status" value="1"/>
</dbReference>
<evidence type="ECO:0000259" key="11">
    <source>
        <dbReference type="PROSITE" id="PS51873"/>
    </source>
</evidence>
<keyword evidence="8" id="KW-0862">Zinc</keyword>
<dbReference type="GO" id="GO:0008270">
    <property type="term" value="F:zinc ion binding"/>
    <property type="evidence" value="ECO:0007669"/>
    <property type="project" value="UniProtKB-KW"/>
</dbReference>
<evidence type="ECO:0000313" key="13">
    <source>
        <dbReference type="Proteomes" id="UP000192578"/>
    </source>
</evidence>
<keyword evidence="6 9" id="KW-0863">Zinc-finger</keyword>
<dbReference type="AlphaFoldDB" id="A0A1W0WYI9"/>
<evidence type="ECO:0000259" key="10">
    <source>
        <dbReference type="PROSITE" id="PS50089"/>
    </source>
</evidence>
<dbReference type="SMART" id="SM00647">
    <property type="entry name" value="IBR"/>
    <property type="match status" value="2"/>
</dbReference>
<dbReference type="PROSITE" id="PS51873">
    <property type="entry name" value="TRIAD"/>
    <property type="match status" value="1"/>
</dbReference>
<evidence type="ECO:0000256" key="2">
    <source>
        <dbReference type="ARBA" id="ARBA00012251"/>
    </source>
</evidence>
<comment type="catalytic activity">
    <reaction evidence="1">
        <text>[E2 ubiquitin-conjugating enzyme]-S-ubiquitinyl-L-cysteine + [acceptor protein]-L-lysine = [E2 ubiquitin-conjugating enzyme]-L-cysteine + [acceptor protein]-N(6)-ubiquitinyl-L-lysine.</text>
        <dbReference type="EC" id="2.3.2.31"/>
    </reaction>
</comment>
<sequence>MPSRSHRSRSAKGAFIEKLYVYPINERHEWAAPPTQSLATFRKNDATLQSVLGDGGLQAARFHTDGLREELRASVSYSLNKRKRWLLPELLDMAVEQLPPVDFAVSCLVRPVSAYRDPYAGGRHYLRPDEPVVISMTNYPVGGTAPLRAGSLRRKRYSHLTDCLVNSPHLADLNTKGDFKSIDAHRSNLARQSDLGIMYHVGIPVQYGRKMKAPHKEEDEFRRRRHRKHRTTLSRATLSRQVEDDLDCHENVSEATIDQPAEIFNTVARRAYDFAELLESSSDCSTKRHFTRRERKCSAPHSKAKSSVVFDVMASIPPDSDVVSEREPEGLTSSIRFRADQDSQRTFHLNSGTLEELSTRLNAVGSKSMADGDVRITFLDVGLKVAVVLIARWMQFGLELTVKGPSSWLKKLPDFTDLHDVSVILSPQTRCLKNRVPTPSSLEVSLAFSGSCIELTNTSSRIPVAEGPCLSRLSDDFPCPICCEDVSEILVNVCGHYACASCWKLYITATVSKGTTGVKCPISGCDISVGSNITALTAPWHALEAWQTRMNEAWVTEAGGKYCPTLGCSGIFLPKSVQEETAPLNGMMTRTLCRCRSCSRLYCWSCLEEWHWPSSCIVADSYRQLLFQRNDDPWLRYFKQTLFFAKTKRCPTCHLPVEKGLGCNHMSCVCGAAFCWNCARLMSAHYNEANNYKPCSEKALDIINVEKGVNLAMRDETYRIAVDFRKRRRDLSRRPSLDADMKTQLFFLYHVTEYVFAHESQLSYSRRSSFGFRTAAVDLVFMCNMIAAHFEDRRRREIFVKRAKQLVLEFLSGIRSV</sequence>
<dbReference type="OrthoDB" id="10009520at2759"/>